<name>A0ABU2LYS2_9ACTN</name>
<evidence type="ECO:0000256" key="1">
    <source>
        <dbReference type="SAM" id="MobiDB-lite"/>
    </source>
</evidence>
<evidence type="ECO:0000259" key="2">
    <source>
        <dbReference type="Pfam" id="PF13204"/>
    </source>
</evidence>
<reference evidence="5" key="1">
    <citation type="submission" date="2023-07" db="EMBL/GenBank/DDBJ databases">
        <title>30 novel species of actinomycetes from the DSMZ collection.</title>
        <authorList>
            <person name="Nouioui I."/>
        </authorList>
    </citation>
    <scope>NUCLEOTIDE SEQUENCE [LARGE SCALE GENOMIC DNA]</scope>
    <source>
        <strain evidence="5">DSM 44918</strain>
    </source>
</reference>
<protein>
    <submittedName>
        <fullName evidence="4">DUF4038 domain-containing protein</fullName>
    </submittedName>
</protein>
<sequence>MRTSPWQRAEFTLTAERDHPAPYAGVAVWAEFTHDSGATLRRPAFWDGGRTWRIRFASPLAGGRWRWRTAADVDDPGLVGRTGELTVADEPAGGNPFRVHGFWRMSPGGRSLVHADGTPALLVGDTAWGLPWRATEEQVRVYAADRAGKGFNAALLMSVQPDMDARGPRDRTADEGFDVAFEDLPDGHLDDLVPAYFQHLDRLLAVLDEHGVVPVLQPVFHGFGWKGLRAAGPVVPPAEYARYCRYLVARYGADPVVYLVGADGGGHEPGIEAGGREIEEWDAYGQPCGIHYRPHSRADAHQAAPWLDFQWCQTGHRGEHVPERVADMWRNEPVRAVANGEPTYEHSGRRGKGEGWWQGHEAWSNLCAGGTMGVVYGAGSLWQWVLRPGEPGHEPFFVAEGAGWREALDFEGSRYVGLVSRILAGLPTTDMAPSWDLTLAPRGLLVPGRLYVSYGEHGGDLRVAPWAGEAIPLPYRVVDPRTGEITGSGVRENHQAPVPDPGGAPRVYLCHAGWAESERHAPRS</sequence>
<evidence type="ECO:0000313" key="5">
    <source>
        <dbReference type="Proteomes" id="UP001183420"/>
    </source>
</evidence>
<dbReference type="Proteomes" id="UP001183420">
    <property type="component" value="Unassembled WGS sequence"/>
</dbReference>
<keyword evidence="5" id="KW-1185">Reference proteome</keyword>
<dbReference type="PANTHER" id="PTHR37836">
    <property type="entry name" value="LMO1036 PROTEIN"/>
    <property type="match status" value="1"/>
</dbReference>
<evidence type="ECO:0000259" key="3">
    <source>
        <dbReference type="Pfam" id="PF16586"/>
    </source>
</evidence>
<dbReference type="EMBL" id="JAVREM010000072">
    <property type="protein sequence ID" value="MDT0322750.1"/>
    <property type="molecule type" value="Genomic_DNA"/>
</dbReference>
<dbReference type="InterPro" id="IPR013783">
    <property type="entry name" value="Ig-like_fold"/>
</dbReference>
<feature type="domain" description="DUF5060" evidence="3">
    <location>
        <begin position="5"/>
        <end position="71"/>
    </location>
</feature>
<comment type="caution">
    <text evidence="4">The sequence shown here is derived from an EMBL/GenBank/DDBJ whole genome shotgun (WGS) entry which is preliminary data.</text>
</comment>
<dbReference type="Gene3D" id="3.20.20.80">
    <property type="entry name" value="Glycosidases"/>
    <property type="match status" value="1"/>
</dbReference>
<dbReference type="InterPro" id="IPR025277">
    <property type="entry name" value="Apiosidase-like_cat_dom"/>
</dbReference>
<accession>A0ABU2LYS2</accession>
<dbReference type="PANTHER" id="PTHR37836:SF3">
    <property type="entry name" value="ENDOGLUCANASE"/>
    <property type="match status" value="1"/>
</dbReference>
<dbReference type="InterPro" id="IPR032260">
    <property type="entry name" value="DUF5060"/>
</dbReference>
<dbReference type="InterPro" id="IPR017853">
    <property type="entry name" value="GH"/>
</dbReference>
<dbReference type="Pfam" id="PF13204">
    <property type="entry name" value="Apiosidase"/>
    <property type="match status" value="1"/>
</dbReference>
<organism evidence="4 5">
    <name type="scientific">Streptomyces millisiae</name>
    <dbReference type="NCBI Taxonomy" id="3075542"/>
    <lineage>
        <taxon>Bacteria</taxon>
        <taxon>Bacillati</taxon>
        <taxon>Actinomycetota</taxon>
        <taxon>Actinomycetes</taxon>
        <taxon>Kitasatosporales</taxon>
        <taxon>Streptomycetaceae</taxon>
        <taxon>Streptomyces</taxon>
    </lineage>
</organism>
<feature type="domain" description="Apiosidase-like catalytic" evidence="2">
    <location>
        <begin position="107"/>
        <end position="428"/>
    </location>
</feature>
<dbReference type="Pfam" id="PF16586">
    <property type="entry name" value="DUF5060"/>
    <property type="match status" value="1"/>
</dbReference>
<evidence type="ECO:0000313" key="4">
    <source>
        <dbReference type="EMBL" id="MDT0322750.1"/>
    </source>
</evidence>
<dbReference type="RefSeq" id="WP_311603542.1">
    <property type="nucleotide sequence ID" value="NZ_JAVREM010000072.1"/>
</dbReference>
<proteinExistence type="predicted"/>
<feature type="region of interest" description="Disordered" evidence="1">
    <location>
        <begin position="484"/>
        <end position="504"/>
    </location>
</feature>
<dbReference type="Gene3D" id="2.60.40.10">
    <property type="entry name" value="Immunoglobulins"/>
    <property type="match status" value="1"/>
</dbReference>
<dbReference type="SUPFAM" id="SSF51445">
    <property type="entry name" value="(Trans)glycosidases"/>
    <property type="match status" value="1"/>
</dbReference>
<gene>
    <name evidence="4" type="ORF">RNC47_31005</name>
</gene>